<accession>A0A974BID5</accession>
<reference evidence="4" key="1">
    <citation type="submission" date="2020-07" db="EMBL/GenBank/DDBJ databases">
        <title>Genomic analysis of a strain of Sedimentibacter Hydroxybenzoicus DSM7310.</title>
        <authorList>
            <person name="Ma S."/>
        </authorList>
    </citation>
    <scope>NUCLEOTIDE SEQUENCE</scope>
    <source>
        <strain evidence="4">DSM 7310</strain>
    </source>
</reference>
<gene>
    <name evidence="4" type="ORF">HZF24_06395</name>
</gene>
<evidence type="ECO:0000259" key="3">
    <source>
        <dbReference type="Pfam" id="PF07833"/>
    </source>
</evidence>
<dbReference type="AlphaFoldDB" id="A0A974BID5"/>
<dbReference type="Pfam" id="PF13306">
    <property type="entry name" value="LRR_5"/>
    <property type="match status" value="1"/>
</dbReference>
<name>A0A974BID5_SEDHY</name>
<evidence type="ECO:0000256" key="2">
    <source>
        <dbReference type="SAM" id="SignalP"/>
    </source>
</evidence>
<dbReference type="InterPro" id="IPR032675">
    <property type="entry name" value="LRR_dom_sf"/>
</dbReference>
<keyword evidence="5" id="KW-1185">Reference proteome</keyword>
<feature type="signal peptide" evidence="2">
    <location>
        <begin position="1"/>
        <end position="23"/>
    </location>
</feature>
<dbReference type="Gene3D" id="3.80.10.10">
    <property type="entry name" value="Ribonuclease Inhibitor"/>
    <property type="match status" value="1"/>
</dbReference>
<evidence type="ECO:0000313" key="4">
    <source>
        <dbReference type="EMBL" id="NYB73769.1"/>
    </source>
</evidence>
<sequence length="573" mass="62711">MKKLLSTILAIAMVFSLSTTAFAATSVSDFTDSDYLTMKPLDYHKMRTFSTNGKGVAWDSGATVIYGESGLFGTIPGAKGDGIWQKSPSVDTSVKSISFPTSVVILGIQTLDGRDAVTSINFNELTNLKYIGISAFNRTKITTADLSKTKVINIDDGAFMAGTQATLTTFTAPSTLKRLGTDVFANQTRVTLNLNEGLEIIDDGALKDAPGTTIPSTVNEIGKNALNPNTTYKVTKGSYAEQYCKDNSIKYVYTDNTSPTTPTDPTTPATNFPTMEYTKQIGPVTFSNYVSHTQSNPSDANGNKIDVTWVKISDKGSMRADKDKTEFKYHYSEPWNTTNELDVGRTDNTFGSGHWSLSQRGVTPYATTKSNGTWSKGLTWQFNYNAQYTNQNSFKITVENNNQKYYYYVTVVTDKPSGSTTTPTNPTTPATKATANPTNSKVMVNGKQVSFDAYNINNNNYFKLRDVAQIIRGTDKQFNVTWDGTKNAINLISNEAYESTGGELALGDGQSKQSTLSTSTIYKDGVEVSLTAYNINGNNYFKLRDLGQVFNFEVSWDGANNTVVINTANDYTE</sequence>
<dbReference type="Pfam" id="PF07833">
    <property type="entry name" value="Cu_amine_oxidN1"/>
    <property type="match status" value="1"/>
</dbReference>
<dbReference type="EMBL" id="JACBNQ010000004">
    <property type="protein sequence ID" value="NYB73769.1"/>
    <property type="molecule type" value="Genomic_DNA"/>
</dbReference>
<proteinExistence type="predicted"/>
<feature type="chain" id="PRO_5037837562" evidence="2">
    <location>
        <begin position="24"/>
        <end position="573"/>
    </location>
</feature>
<organism evidence="4 5">
    <name type="scientific">Sedimentibacter hydroxybenzoicus DSM 7310</name>
    <dbReference type="NCBI Taxonomy" id="1123245"/>
    <lineage>
        <taxon>Bacteria</taxon>
        <taxon>Bacillati</taxon>
        <taxon>Bacillota</taxon>
        <taxon>Tissierellia</taxon>
        <taxon>Sedimentibacter</taxon>
    </lineage>
</organism>
<feature type="region of interest" description="Disordered" evidence="1">
    <location>
        <begin position="416"/>
        <end position="438"/>
    </location>
</feature>
<dbReference type="InterPro" id="IPR026906">
    <property type="entry name" value="LRR_5"/>
</dbReference>
<keyword evidence="2" id="KW-0732">Signal</keyword>
<evidence type="ECO:0000313" key="5">
    <source>
        <dbReference type="Proteomes" id="UP000611629"/>
    </source>
</evidence>
<dbReference type="InterPro" id="IPR012854">
    <property type="entry name" value="Cu_amine_oxidase-like_N"/>
</dbReference>
<dbReference type="RefSeq" id="WP_179237464.1">
    <property type="nucleotide sequence ID" value="NZ_JACBNQ010000004.1"/>
</dbReference>
<comment type="caution">
    <text evidence="4">The sequence shown here is derived from an EMBL/GenBank/DDBJ whole genome shotgun (WGS) entry which is preliminary data.</text>
</comment>
<evidence type="ECO:0000256" key="1">
    <source>
        <dbReference type="SAM" id="MobiDB-lite"/>
    </source>
</evidence>
<protein>
    <submittedName>
        <fullName evidence="4">Leucine-rich repeat protein</fullName>
    </submittedName>
</protein>
<dbReference type="Proteomes" id="UP000611629">
    <property type="component" value="Unassembled WGS sequence"/>
</dbReference>
<feature type="domain" description="Copper amine oxidase-like N-terminal" evidence="3">
    <location>
        <begin position="444"/>
        <end position="565"/>
    </location>
</feature>